<reference evidence="2 3" key="1">
    <citation type="journal article" date="2016" name="Mol. Biol. Evol.">
        <title>Comparative Genomics of Early-Diverging Mushroom-Forming Fungi Provides Insights into the Origins of Lignocellulose Decay Capabilities.</title>
        <authorList>
            <person name="Nagy L.G."/>
            <person name="Riley R."/>
            <person name="Tritt A."/>
            <person name="Adam C."/>
            <person name="Daum C."/>
            <person name="Floudas D."/>
            <person name="Sun H."/>
            <person name="Yadav J.S."/>
            <person name="Pangilinan J."/>
            <person name="Larsson K.H."/>
            <person name="Matsuura K."/>
            <person name="Barry K."/>
            <person name="Labutti K."/>
            <person name="Kuo R."/>
            <person name="Ohm R.A."/>
            <person name="Bhattacharya S.S."/>
            <person name="Shirouzu T."/>
            <person name="Yoshinaga Y."/>
            <person name="Martin F.M."/>
            <person name="Grigoriev I.V."/>
            <person name="Hibbett D.S."/>
        </authorList>
    </citation>
    <scope>NUCLEOTIDE SEQUENCE [LARGE SCALE GENOMIC DNA]</scope>
    <source>
        <strain evidence="2 3">CBS 109695</strain>
    </source>
</reference>
<proteinExistence type="predicted"/>
<evidence type="ECO:0000313" key="3">
    <source>
        <dbReference type="Proteomes" id="UP000076532"/>
    </source>
</evidence>
<evidence type="ECO:0000313" key="2">
    <source>
        <dbReference type="EMBL" id="KZP24328.1"/>
    </source>
</evidence>
<dbReference type="EMBL" id="KV417527">
    <property type="protein sequence ID" value="KZP24328.1"/>
    <property type="molecule type" value="Genomic_DNA"/>
</dbReference>
<dbReference type="Proteomes" id="UP000076532">
    <property type="component" value="Unassembled WGS sequence"/>
</dbReference>
<dbReference type="AlphaFoldDB" id="A0A166MUG7"/>
<name>A0A166MUG7_9AGAM</name>
<sequence>MTLSGARRRAEFSVLSEYSRATLARTVIITITVTFKAQPAAHSDTTQNPSPSKAPGATYDLNLNLRPTFKLNGDHDAVWRTPWSSGVLIMTVTFKAEPAAHSDSTQNPSPGRQWRRAKHEFEAEPRCMTSPSPRRKTHTPPKQEFPSTRVFELQSSKFEDCSREL</sequence>
<feature type="region of interest" description="Disordered" evidence="1">
    <location>
        <begin position="38"/>
        <end position="57"/>
    </location>
</feature>
<feature type="region of interest" description="Disordered" evidence="1">
    <location>
        <begin position="97"/>
        <end position="150"/>
    </location>
</feature>
<accession>A0A166MUG7</accession>
<protein>
    <submittedName>
        <fullName evidence="2">Uncharacterized protein</fullName>
    </submittedName>
</protein>
<keyword evidence="3" id="KW-1185">Reference proteome</keyword>
<organism evidence="2 3">
    <name type="scientific">Athelia psychrophila</name>
    <dbReference type="NCBI Taxonomy" id="1759441"/>
    <lineage>
        <taxon>Eukaryota</taxon>
        <taxon>Fungi</taxon>
        <taxon>Dikarya</taxon>
        <taxon>Basidiomycota</taxon>
        <taxon>Agaricomycotina</taxon>
        <taxon>Agaricomycetes</taxon>
        <taxon>Agaricomycetidae</taxon>
        <taxon>Atheliales</taxon>
        <taxon>Atheliaceae</taxon>
        <taxon>Athelia</taxon>
    </lineage>
</organism>
<evidence type="ECO:0000256" key="1">
    <source>
        <dbReference type="SAM" id="MobiDB-lite"/>
    </source>
</evidence>
<gene>
    <name evidence="2" type="ORF">FIBSPDRAFT_889026</name>
</gene>